<comment type="caution">
    <text evidence="2">The sequence shown here is derived from an EMBL/GenBank/DDBJ whole genome shotgun (WGS) entry which is preliminary data.</text>
</comment>
<reference evidence="2 3" key="1">
    <citation type="submission" date="2024-01" db="EMBL/GenBank/DDBJ databases">
        <authorList>
            <person name="Allen C."/>
            <person name="Tagirdzhanova G."/>
        </authorList>
    </citation>
    <scope>NUCLEOTIDE SEQUENCE [LARGE SCALE GENOMIC DNA]</scope>
</reference>
<sequence>MRTIDAAPPPPPSSSMHSSSYPGPPNLPPGPPSFFSMPAPYGAQPHGLPSFTGYGHHHHGLMNSLRMPHYSMSGLRHKKEIKRRTKTGCMTCRQRRIKAIGPNCGEKHRVT</sequence>
<feature type="compositionally biased region" description="Pro residues" evidence="1">
    <location>
        <begin position="22"/>
        <end position="32"/>
    </location>
</feature>
<dbReference type="Proteomes" id="UP001642405">
    <property type="component" value="Unassembled WGS sequence"/>
</dbReference>
<evidence type="ECO:0000256" key="1">
    <source>
        <dbReference type="SAM" id="MobiDB-lite"/>
    </source>
</evidence>
<evidence type="ECO:0000313" key="3">
    <source>
        <dbReference type="Proteomes" id="UP001642405"/>
    </source>
</evidence>
<proteinExistence type="predicted"/>
<evidence type="ECO:0000313" key="2">
    <source>
        <dbReference type="EMBL" id="CAK7224856.1"/>
    </source>
</evidence>
<name>A0ABP0C0S1_9PEZI</name>
<keyword evidence="3" id="KW-1185">Reference proteome</keyword>
<dbReference type="EMBL" id="CAWUHB010000031">
    <property type="protein sequence ID" value="CAK7224856.1"/>
    <property type="molecule type" value="Genomic_DNA"/>
</dbReference>
<gene>
    <name evidence="2" type="ORF">SCUCBS95973_005661</name>
</gene>
<accession>A0ABP0C0S1</accession>
<feature type="region of interest" description="Disordered" evidence="1">
    <location>
        <begin position="1"/>
        <end position="39"/>
    </location>
</feature>
<organism evidence="2 3">
    <name type="scientific">Sporothrix curviconia</name>
    <dbReference type="NCBI Taxonomy" id="1260050"/>
    <lineage>
        <taxon>Eukaryota</taxon>
        <taxon>Fungi</taxon>
        <taxon>Dikarya</taxon>
        <taxon>Ascomycota</taxon>
        <taxon>Pezizomycotina</taxon>
        <taxon>Sordariomycetes</taxon>
        <taxon>Sordariomycetidae</taxon>
        <taxon>Ophiostomatales</taxon>
        <taxon>Ophiostomataceae</taxon>
        <taxon>Sporothrix</taxon>
    </lineage>
</organism>
<protein>
    <submittedName>
        <fullName evidence="2">Uncharacterized protein</fullName>
    </submittedName>
</protein>